<dbReference type="Gene3D" id="3.30.365.10">
    <property type="entry name" value="Aldehyde oxidase/xanthine dehydrogenase, molybdopterin binding domain"/>
    <property type="match status" value="4"/>
</dbReference>
<dbReference type="InterPro" id="IPR037165">
    <property type="entry name" value="AldOxase/xan_DH_Mopterin-bd_sf"/>
</dbReference>
<dbReference type="Pfam" id="PF20256">
    <property type="entry name" value="MoCoBD_2"/>
    <property type="match status" value="1"/>
</dbReference>
<feature type="domain" description="Aldehyde oxidase/xanthine dehydrogenase a/b hammerhead" evidence="3">
    <location>
        <begin position="23"/>
        <end position="138"/>
    </location>
</feature>
<dbReference type="Gene3D" id="3.90.1170.50">
    <property type="entry name" value="Aldehyde oxidase/xanthine dehydrogenase, a/b hammerhead"/>
    <property type="match status" value="1"/>
</dbReference>
<keyword evidence="2" id="KW-0560">Oxidoreductase</keyword>
<dbReference type="EMBL" id="BNAU01000005">
    <property type="protein sequence ID" value="GHF08737.1"/>
    <property type="molecule type" value="Genomic_DNA"/>
</dbReference>
<dbReference type="InterPro" id="IPR016208">
    <property type="entry name" value="Ald_Oxase/xanthine_DH-like"/>
</dbReference>
<evidence type="ECO:0000256" key="2">
    <source>
        <dbReference type="ARBA" id="ARBA00023002"/>
    </source>
</evidence>
<dbReference type="SUPFAM" id="SSF56003">
    <property type="entry name" value="Molybdenum cofactor-binding domain"/>
    <property type="match status" value="1"/>
</dbReference>
<comment type="caution">
    <text evidence="4">The sequence shown here is derived from an EMBL/GenBank/DDBJ whole genome shotgun (WGS) entry which is preliminary data.</text>
</comment>
<evidence type="ECO:0000313" key="5">
    <source>
        <dbReference type="Proteomes" id="UP000605897"/>
    </source>
</evidence>
<evidence type="ECO:0000256" key="1">
    <source>
        <dbReference type="ARBA" id="ARBA00022505"/>
    </source>
</evidence>
<proteinExistence type="predicted"/>
<sequence length="788" mass="84293">MPEPSTVRIGQPLRRREDRRHLAGRGRFTDDIAAATRALHAVVLRSPHAHARIRAIDTTRAETAPGVVTVLTGAHLLDTIAPLPATWVLPGMTVPEHRALAVDIARFHGDGIAVVVAETAAAAQDALEAIEVSYEPLAAVTDPLAAAQDGAPVVRSTVDGNVAFRFPVRGGDYRQAKARADVVIRRRLRNQNLVPGALEPRSVLAEYDPVRERLTVHSTTQGPHALKRQLAGVLRFPEHRIRVVAPDVGGGFGAKLHLYPEEALVAALAMRLGRPVRWTATRGEDFLATNHGRDHVQDVELCATADGVITGVKATIWANLGAYLSGMGAGVPAVNCGLMLTGVYRIPHVEVDTIGVYTHTSRVDTYRGAGRPEATYLIERMVDELARELHLDPAEIRRRNFIPVDAFPYRQPTGAVVYDSGDYERNLDEALNLADYRRLREEQAALRRQGRYRGIGLCTYTEFTGIGDGRVLNMLGFAFGGWEYARVLVHPDGTVTVHTGSADHGQGHATTYAQIAADVLNLPPEDIDVVEGDTAQVEFGLGTFNSRSMPVGGAAVHRAAGRVLAKARLIAAHALGVPPAEVGHGPGVFTGPDGSNALSWQEVARLAHFVPGLPGGVEPGLDERIFHQPENLTFPFGTSIAVVDVDPDTGDIAIDRFVAVDDCGTIINPLLVRGQIHGGLAQGLGQALLEGARYADDGTLTTADWMRYPFPRAQQLPRFETGHTITPSPVNPLGVKGVGEAGAIAAPPAVVNAVLDALAPLGVTHLDMPMSPERVRAAIATASEEAAR</sequence>
<protein>
    <submittedName>
        <fullName evidence="4">Aldehyde dehydrogenase</fullName>
    </submittedName>
</protein>
<gene>
    <name evidence="4" type="ORF">GCM10017786_48190</name>
</gene>
<dbReference type="RefSeq" id="WP_191246884.1">
    <property type="nucleotide sequence ID" value="NZ_BNAU01000005.1"/>
</dbReference>
<evidence type="ECO:0000313" key="4">
    <source>
        <dbReference type="EMBL" id="GHF08737.1"/>
    </source>
</evidence>
<dbReference type="Proteomes" id="UP000605897">
    <property type="component" value="Unassembled WGS sequence"/>
</dbReference>
<accession>A0ABQ3J8V4</accession>
<reference evidence="5" key="1">
    <citation type="journal article" date="2019" name="Int. J. Syst. Evol. Microbiol.">
        <title>The Global Catalogue of Microorganisms (GCM) 10K type strain sequencing project: providing services to taxonomists for standard genome sequencing and annotation.</title>
        <authorList>
            <consortium name="The Broad Institute Genomics Platform"/>
            <consortium name="The Broad Institute Genome Sequencing Center for Infectious Disease"/>
            <person name="Wu L."/>
            <person name="Ma J."/>
        </authorList>
    </citation>
    <scope>NUCLEOTIDE SEQUENCE [LARGE SCALE GENOMIC DNA]</scope>
    <source>
        <strain evidence="5">CGMCC 4.7677</strain>
    </source>
</reference>
<dbReference type="Pfam" id="PF01315">
    <property type="entry name" value="Ald_Xan_dh_C"/>
    <property type="match status" value="1"/>
</dbReference>
<dbReference type="InterPro" id="IPR008274">
    <property type="entry name" value="AldOxase/xan_DH_MoCoBD1"/>
</dbReference>
<keyword evidence="1" id="KW-0500">Molybdenum</keyword>
<dbReference type="InterPro" id="IPR000674">
    <property type="entry name" value="Ald_Oxase/Xan_DH_a/b"/>
</dbReference>
<dbReference type="SUPFAM" id="SSF54665">
    <property type="entry name" value="CO dehydrogenase molybdoprotein N-domain-like"/>
    <property type="match status" value="1"/>
</dbReference>
<dbReference type="PANTHER" id="PTHR11908">
    <property type="entry name" value="XANTHINE DEHYDROGENASE"/>
    <property type="match status" value="1"/>
</dbReference>
<name>A0ABQ3J8V4_9PSEU</name>
<dbReference type="Pfam" id="PF02738">
    <property type="entry name" value="MoCoBD_1"/>
    <property type="match status" value="1"/>
</dbReference>
<dbReference type="InterPro" id="IPR036856">
    <property type="entry name" value="Ald_Oxase/Xan_DH_a/b_sf"/>
</dbReference>
<dbReference type="PANTHER" id="PTHR11908:SF132">
    <property type="entry name" value="ALDEHYDE OXIDASE 1-RELATED"/>
    <property type="match status" value="1"/>
</dbReference>
<keyword evidence="5" id="KW-1185">Reference proteome</keyword>
<dbReference type="SMART" id="SM01008">
    <property type="entry name" value="Ald_Xan_dh_C"/>
    <property type="match status" value="1"/>
</dbReference>
<organism evidence="4 5">
    <name type="scientific">Amycolatopsis deserti</name>
    <dbReference type="NCBI Taxonomy" id="185696"/>
    <lineage>
        <taxon>Bacteria</taxon>
        <taxon>Bacillati</taxon>
        <taxon>Actinomycetota</taxon>
        <taxon>Actinomycetes</taxon>
        <taxon>Pseudonocardiales</taxon>
        <taxon>Pseudonocardiaceae</taxon>
        <taxon>Amycolatopsis</taxon>
    </lineage>
</organism>
<evidence type="ECO:0000259" key="3">
    <source>
        <dbReference type="SMART" id="SM01008"/>
    </source>
</evidence>
<dbReference type="InterPro" id="IPR046867">
    <property type="entry name" value="AldOxase/xan_DH_MoCoBD2"/>
</dbReference>